<accession>A0A9D4J2Y4</accession>
<dbReference type="Proteomes" id="UP000828390">
    <property type="component" value="Unassembled WGS sequence"/>
</dbReference>
<reference evidence="1" key="1">
    <citation type="journal article" date="2019" name="bioRxiv">
        <title>The Genome of the Zebra Mussel, Dreissena polymorpha: A Resource for Invasive Species Research.</title>
        <authorList>
            <person name="McCartney M.A."/>
            <person name="Auch B."/>
            <person name="Kono T."/>
            <person name="Mallez S."/>
            <person name="Zhang Y."/>
            <person name="Obille A."/>
            <person name="Becker A."/>
            <person name="Abrahante J.E."/>
            <person name="Garbe J."/>
            <person name="Badalamenti J.P."/>
            <person name="Herman A."/>
            <person name="Mangelson H."/>
            <person name="Liachko I."/>
            <person name="Sullivan S."/>
            <person name="Sone E.D."/>
            <person name="Koren S."/>
            <person name="Silverstein K.A.T."/>
            <person name="Beckman K.B."/>
            <person name="Gohl D.M."/>
        </authorList>
    </citation>
    <scope>NUCLEOTIDE SEQUENCE</scope>
    <source>
        <strain evidence="1">Duluth1</strain>
        <tissue evidence="1">Whole animal</tissue>
    </source>
</reference>
<protein>
    <submittedName>
        <fullName evidence="1">Uncharacterized protein</fullName>
    </submittedName>
</protein>
<comment type="caution">
    <text evidence="1">The sequence shown here is derived from an EMBL/GenBank/DDBJ whole genome shotgun (WGS) entry which is preliminary data.</text>
</comment>
<organism evidence="1 2">
    <name type="scientific">Dreissena polymorpha</name>
    <name type="common">Zebra mussel</name>
    <name type="synonym">Mytilus polymorpha</name>
    <dbReference type="NCBI Taxonomy" id="45954"/>
    <lineage>
        <taxon>Eukaryota</taxon>
        <taxon>Metazoa</taxon>
        <taxon>Spiralia</taxon>
        <taxon>Lophotrochozoa</taxon>
        <taxon>Mollusca</taxon>
        <taxon>Bivalvia</taxon>
        <taxon>Autobranchia</taxon>
        <taxon>Heteroconchia</taxon>
        <taxon>Euheterodonta</taxon>
        <taxon>Imparidentia</taxon>
        <taxon>Neoheterodontei</taxon>
        <taxon>Myida</taxon>
        <taxon>Dreissenoidea</taxon>
        <taxon>Dreissenidae</taxon>
        <taxon>Dreissena</taxon>
    </lineage>
</organism>
<evidence type="ECO:0000313" key="1">
    <source>
        <dbReference type="EMBL" id="KAH3797841.1"/>
    </source>
</evidence>
<keyword evidence="2" id="KW-1185">Reference proteome</keyword>
<dbReference type="EMBL" id="JAIWYP010000007">
    <property type="protein sequence ID" value="KAH3797841.1"/>
    <property type="molecule type" value="Genomic_DNA"/>
</dbReference>
<dbReference type="AlphaFoldDB" id="A0A9D4J2Y4"/>
<proteinExistence type="predicted"/>
<gene>
    <name evidence="1" type="ORF">DPMN_151429</name>
</gene>
<reference evidence="1" key="2">
    <citation type="submission" date="2020-11" db="EMBL/GenBank/DDBJ databases">
        <authorList>
            <person name="McCartney M.A."/>
            <person name="Auch B."/>
            <person name="Kono T."/>
            <person name="Mallez S."/>
            <person name="Becker A."/>
            <person name="Gohl D.M."/>
            <person name="Silverstein K.A.T."/>
            <person name="Koren S."/>
            <person name="Bechman K.B."/>
            <person name="Herman A."/>
            <person name="Abrahante J.E."/>
            <person name="Garbe J."/>
        </authorList>
    </citation>
    <scope>NUCLEOTIDE SEQUENCE</scope>
    <source>
        <strain evidence="1">Duluth1</strain>
        <tissue evidence="1">Whole animal</tissue>
    </source>
</reference>
<evidence type="ECO:0000313" key="2">
    <source>
        <dbReference type="Proteomes" id="UP000828390"/>
    </source>
</evidence>
<sequence>MKSRLTQDVREANDNLLEAVNEKKIGELLDTFDKEKSEVKNFPIWNYYLHLADILMQLIKAQRIGD</sequence>
<name>A0A9D4J2Y4_DREPO</name>